<evidence type="ECO:0008006" key="4">
    <source>
        <dbReference type="Google" id="ProtNLM"/>
    </source>
</evidence>
<accession>D7CU52</accession>
<reference evidence="3" key="1">
    <citation type="submission" date="2010-05" db="EMBL/GenBank/DDBJ databases">
        <title>The complete genome of Truepera radiovictris DSM 17093.</title>
        <authorList>
            <consortium name="US DOE Joint Genome Institute (JGI-PGF)"/>
            <person name="Lucas S."/>
            <person name="Copeland A."/>
            <person name="Lapidus A."/>
            <person name="Glavina del Rio T."/>
            <person name="Dalin E."/>
            <person name="Tice H."/>
            <person name="Bruce D."/>
            <person name="Goodwin L."/>
            <person name="Pitluck S."/>
            <person name="Kyrpides N."/>
            <person name="Mavromatis K."/>
            <person name="Ovchinnikova G."/>
            <person name="Munk A.C."/>
            <person name="Detter J.C."/>
            <person name="Han C."/>
            <person name="Tapia R."/>
            <person name="Land M."/>
            <person name="Hauser L."/>
            <person name="Markowitz V."/>
            <person name="Cheng J.-F."/>
            <person name="Hugenholtz P."/>
            <person name="Woyke T."/>
            <person name="Wu D."/>
            <person name="Tindall B."/>
            <person name="Pomrenke H.G."/>
            <person name="Brambilla E."/>
            <person name="Klenk H.-P."/>
            <person name="Eisen J.A."/>
        </authorList>
    </citation>
    <scope>NUCLEOTIDE SEQUENCE [LARGE SCALE GENOMIC DNA]</scope>
    <source>
        <strain evidence="3">DSM 17093 / CIP 108686 / LMG 22925 / RQ-24</strain>
    </source>
</reference>
<protein>
    <recommendedName>
        <fullName evidence="4">Lipoprotein</fullName>
    </recommendedName>
</protein>
<dbReference type="EMBL" id="CP002049">
    <property type="protein sequence ID" value="ADI13950.1"/>
    <property type="molecule type" value="Genomic_DNA"/>
</dbReference>
<feature type="region of interest" description="Disordered" evidence="1">
    <location>
        <begin position="169"/>
        <end position="190"/>
    </location>
</feature>
<dbReference type="Proteomes" id="UP000000379">
    <property type="component" value="Chromosome"/>
</dbReference>
<gene>
    <name evidence="2" type="ordered locus">Trad_0816</name>
</gene>
<sequence length="295" mass="30274">MPSARHRFVWAGLAALLAGCQIVILPPDDGVVRVSAGEGVGEPVALTLPRGEPLRLEVSVSAAQVAANDQLLVLTRGPEGPLAGGAVRLRALQEGRPSVQSTGPDFFAPAPDTATAALRAQQTAGVRCSGPCVALPLPSAAGTLTFELESADERSVLLSAFVAPFEDPGEPANDALETPRLVPTPPTGATATATGALEVALDEDFFQSELPVTQVSVSATEAPLELRFDVYTEDRELIASDNPAGSTYTVPSNVAPQSLIARVYAASGRAAPAPASSYTVTFSAVVPLSGTAERP</sequence>
<keyword evidence="3" id="KW-1185">Reference proteome</keyword>
<dbReference type="STRING" id="649638.Trad_0816"/>
<evidence type="ECO:0000256" key="1">
    <source>
        <dbReference type="SAM" id="MobiDB-lite"/>
    </source>
</evidence>
<evidence type="ECO:0000313" key="2">
    <source>
        <dbReference type="EMBL" id="ADI13950.1"/>
    </source>
</evidence>
<dbReference type="PROSITE" id="PS51257">
    <property type="entry name" value="PROKAR_LIPOPROTEIN"/>
    <property type="match status" value="1"/>
</dbReference>
<reference evidence="2 3" key="2">
    <citation type="journal article" date="2011" name="Stand. Genomic Sci.">
        <title>Complete genome sequence of Truepera radiovictrix type strain (RQ-24).</title>
        <authorList>
            <person name="Ivanova N."/>
            <person name="Rohde C."/>
            <person name="Munk C."/>
            <person name="Nolan M."/>
            <person name="Lucas S."/>
            <person name="Del Rio T.G."/>
            <person name="Tice H."/>
            <person name="Deshpande S."/>
            <person name="Cheng J.F."/>
            <person name="Tapia R."/>
            <person name="Han C."/>
            <person name="Goodwin L."/>
            <person name="Pitluck S."/>
            <person name="Liolios K."/>
            <person name="Mavromatis K."/>
            <person name="Mikhailova N."/>
            <person name="Pati A."/>
            <person name="Chen A."/>
            <person name="Palaniappan K."/>
            <person name="Land M."/>
            <person name="Hauser L."/>
            <person name="Chang Y.J."/>
            <person name="Jeffries C.D."/>
            <person name="Brambilla E."/>
            <person name="Rohde M."/>
            <person name="Goker M."/>
            <person name="Tindall B.J."/>
            <person name="Woyke T."/>
            <person name="Bristow J."/>
            <person name="Eisen J.A."/>
            <person name="Markowitz V."/>
            <person name="Hugenholtz P."/>
            <person name="Kyrpides N.C."/>
            <person name="Klenk H.P."/>
            <person name="Lapidus A."/>
        </authorList>
    </citation>
    <scope>NUCLEOTIDE SEQUENCE [LARGE SCALE GENOMIC DNA]</scope>
    <source>
        <strain evidence="3">DSM 17093 / CIP 108686 / LMG 22925 / RQ-24</strain>
    </source>
</reference>
<dbReference type="HOGENOM" id="CLU_943149_0_0_0"/>
<dbReference type="RefSeq" id="WP_013177322.1">
    <property type="nucleotide sequence ID" value="NC_014221.1"/>
</dbReference>
<proteinExistence type="predicted"/>
<organism evidence="2 3">
    <name type="scientific">Truepera radiovictrix (strain DSM 17093 / CIP 108686 / LMG 22925 / RQ-24)</name>
    <dbReference type="NCBI Taxonomy" id="649638"/>
    <lineage>
        <taxon>Bacteria</taxon>
        <taxon>Thermotogati</taxon>
        <taxon>Deinococcota</taxon>
        <taxon>Deinococci</taxon>
        <taxon>Trueperales</taxon>
        <taxon>Trueperaceae</taxon>
        <taxon>Truepera</taxon>
    </lineage>
</organism>
<evidence type="ECO:0000313" key="3">
    <source>
        <dbReference type="Proteomes" id="UP000000379"/>
    </source>
</evidence>
<dbReference type="KEGG" id="tra:Trad_0816"/>
<name>D7CU52_TRURR</name>
<dbReference type="AlphaFoldDB" id="D7CU52"/>